<feature type="region of interest" description="Disordered" evidence="1">
    <location>
        <begin position="452"/>
        <end position="476"/>
    </location>
</feature>
<dbReference type="PANTHER" id="PTHR30441">
    <property type="entry name" value="DUF748 DOMAIN-CONTAINING PROTEIN"/>
    <property type="match status" value="1"/>
</dbReference>
<accession>A0A7S9QCX4</accession>
<keyword evidence="4" id="KW-1185">Reference proteome</keyword>
<feature type="compositionally biased region" description="Low complexity" evidence="1">
    <location>
        <begin position="129"/>
        <end position="148"/>
    </location>
</feature>
<dbReference type="InterPro" id="IPR052894">
    <property type="entry name" value="AsmA-related"/>
</dbReference>
<dbReference type="InterPro" id="IPR007844">
    <property type="entry name" value="AsmA"/>
</dbReference>
<protein>
    <submittedName>
        <fullName evidence="3">AsmA family protein</fullName>
    </submittedName>
</protein>
<feature type="domain" description="AsmA" evidence="2">
    <location>
        <begin position="2"/>
        <end position="648"/>
    </location>
</feature>
<evidence type="ECO:0000256" key="1">
    <source>
        <dbReference type="SAM" id="MobiDB-lite"/>
    </source>
</evidence>
<feature type="compositionally biased region" description="Gly residues" evidence="1">
    <location>
        <begin position="458"/>
        <end position="472"/>
    </location>
</feature>
<evidence type="ECO:0000313" key="4">
    <source>
        <dbReference type="Proteomes" id="UP000594800"/>
    </source>
</evidence>
<evidence type="ECO:0000259" key="2">
    <source>
        <dbReference type="Pfam" id="PF05170"/>
    </source>
</evidence>
<organism evidence="3 4">
    <name type="scientific">Pontivivens ytuae</name>
    <dbReference type="NCBI Taxonomy" id="2789856"/>
    <lineage>
        <taxon>Bacteria</taxon>
        <taxon>Pseudomonadati</taxon>
        <taxon>Pseudomonadota</taxon>
        <taxon>Alphaproteobacteria</taxon>
        <taxon>Rhodobacterales</taxon>
        <taxon>Paracoccaceae</taxon>
        <taxon>Pontivivens</taxon>
    </lineage>
</organism>
<dbReference type="EMBL" id="CP064942">
    <property type="protein sequence ID" value="QPH54678.1"/>
    <property type="molecule type" value="Genomic_DNA"/>
</dbReference>
<evidence type="ECO:0000313" key="3">
    <source>
        <dbReference type="EMBL" id="QPH54678.1"/>
    </source>
</evidence>
<dbReference type="KEGG" id="poz:I0K15_02540"/>
<dbReference type="RefSeq" id="WP_196103886.1">
    <property type="nucleotide sequence ID" value="NZ_CP064942.1"/>
</dbReference>
<gene>
    <name evidence="3" type="ORF">I0K15_02540</name>
</gene>
<dbReference type="PANTHER" id="PTHR30441:SF4">
    <property type="entry name" value="PROTEIN ASMA"/>
    <property type="match status" value="1"/>
</dbReference>
<dbReference type="GO" id="GO:0005886">
    <property type="term" value="C:plasma membrane"/>
    <property type="evidence" value="ECO:0007669"/>
    <property type="project" value="TreeGrafter"/>
</dbReference>
<sequence>MLKFLGRALLVLIVLLVIAVGAFWFALPTERIGRVASDRLEAATGRTLTLSGDFSPTIWPRLGVATGPLSISNADWAEAPEMVTAEAAAVAVNLRALIGGQIEVETLRLEQPVIRLEVAEDGRRNWDLAPTTTAEPAETTEAAPAPETGGEEAAGGPALTRLAAEIVDGTVIYDDRATGQAASAEEINLTLAYVEDPGSATLSGGATINGIPATVDLTAESAGPLSALGALDLVAVIDSELGGVSFDGEVADAASVAGDFTLSVPDPAGAMSRLALPPLPDAAGAISDVALDGSVAYGADGLALETVGRVTRDAVPMTLAANVSGAADWQESGSLAAEINLDAADHVALAFDGTVATAGQVAGRTNISTPDLPRLLEWATGTPAELPPGAAGAMTLATDLAASAQNVSLDALDLSLPGLDATGRLGVGLAGPRPRITGALDTGPLNLDTFLGTPAAEAGGGSGGGGGGGGSGESAPTPIPWELLRLADADIALNAASFERAPISLGPTALRLTVDNGVARLDITETSGFGGLLAATIDANAATERLDITARLRSIRLEQVLSAFADNDRLEGAGALTFDLGGNGATLDDILATLSGEIAADLADGALRGINIAEIARNITGGATGEAARTDFTEARLSFDVTNGVLQAEELFALGPLVRLEGGGTISLPGQRLDLRLRPRIVGDLTGQGGDLAASGITLPVEVSGPWSNISFRPDLSQLEELTRQQAEDAARQAADELRQGLTEGDPDEALDRAVDSITDGLQQEGGGLDQLRGLFGR</sequence>
<dbReference type="GO" id="GO:0090313">
    <property type="term" value="P:regulation of protein targeting to membrane"/>
    <property type="evidence" value="ECO:0007669"/>
    <property type="project" value="TreeGrafter"/>
</dbReference>
<reference evidence="3 4" key="1">
    <citation type="submission" date="2020-11" db="EMBL/GenBank/DDBJ databases">
        <title>Description of Pontivivens ytuae sp. nov. isolated from deep sea sediment of Mariana Trench.</title>
        <authorList>
            <person name="Wang Z."/>
            <person name="Sun Q.-L."/>
            <person name="Xu X.-D."/>
            <person name="Tang Y.-Z."/>
            <person name="Zhang J."/>
        </authorList>
    </citation>
    <scope>NUCLEOTIDE SEQUENCE [LARGE SCALE GENOMIC DNA]</scope>
    <source>
        <strain evidence="3 4">MT2928</strain>
    </source>
</reference>
<proteinExistence type="predicted"/>
<name>A0A7S9QCX4_9RHOB</name>
<dbReference type="AlphaFoldDB" id="A0A7S9QCX4"/>
<dbReference type="Pfam" id="PF05170">
    <property type="entry name" value="AsmA"/>
    <property type="match status" value="1"/>
</dbReference>
<dbReference type="Proteomes" id="UP000594800">
    <property type="component" value="Chromosome"/>
</dbReference>
<feature type="region of interest" description="Disordered" evidence="1">
    <location>
        <begin position="125"/>
        <end position="157"/>
    </location>
</feature>